<proteinExistence type="predicted"/>
<dbReference type="EMBL" id="LKAJ02000001">
    <property type="protein sequence ID" value="MCS5709913.1"/>
    <property type="molecule type" value="Genomic_DNA"/>
</dbReference>
<gene>
    <name evidence="2" type="ORF">HT99x_000585</name>
    <name evidence="1" type="ORF">HT99x_02999</name>
</gene>
<name>A0A0Q9YNU7_9GAMM</name>
<dbReference type="RefSeq" id="WP_075067590.1">
    <property type="nucleotide sequence ID" value="NZ_LKAJ02000001.1"/>
</dbReference>
<dbReference type="EMBL" id="LKAJ01000020">
    <property type="protein sequence ID" value="KRG18468.1"/>
    <property type="molecule type" value="Genomic_DNA"/>
</dbReference>
<evidence type="ECO:0000313" key="1">
    <source>
        <dbReference type="EMBL" id="KRG18468.1"/>
    </source>
</evidence>
<evidence type="ECO:0000313" key="2">
    <source>
        <dbReference type="EMBL" id="MCS5709913.1"/>
    </source>
</evidence>
<evidence type="ECO:0000313" key="3">
    <source>
        <dbReference type="Proteomes" id="UP000051497"/>
    </source>
</evidence>
<accession>A0A0Q9YNU7</accession>
<reference evidence="2" key="3">
    <citation type="submission" date="2021-06" db="EMBL/GenBank/DDBJ databases">
        <title>Genomic Description and Analysis of Intracellular Bacteria, Candidatus Berkiella cookevillensis and Candidatus Berkiella aquae.</title>
        <authorList>
            <person name="Kidane D.T."/>
            <person name="Mehari Y.T."/>
            <person name="Rice F.C."/>
            <person name="Arivett B.A."/>
            <person name="Farone A.L."/>
            <person name="Berk S.G."/>
            <person name="Farone M.B."/>
        </authorList>
    </citation>
    <scope>NUCLEOTIDE SEQUENCE</scope>
    <source>
        <strain evidence="2">HT99</strain>
    </source>
</reference>
<dbReference type="AlphaFoldDB" id="A0A0Q9YNU7"/>
<reference evidence="2" key="2">
    <citation type="journal article" date="2016" name="Genome Announc.">
        <title>Draft Genome Sequences of Two Novel Amoeba-Resistant Intranuclear Bacteria, 'Candidatus Berkiella cookevillensis' and 'Candidatus Berkiella aquae'.</title>
        <authorList>
            <person name="Mehari Y.T."/>
            <person name="Arivett B.A."/>
            <person name="Farone A.L."/>
            <person name="Gunderson J.H."/>
            <person name="Farone M.B."/>
        </authorList>
    </citation>
    <scope>NUCLEOTIDE SEQUENCE</scope>
    <source>
        <strain evidence="2">HT99</strain>
    </source>
</reference>
<comment type="caution">
    <text evidence="1">The sequence shown here is derived from an EMBL/GenBank/DDBJ whole genome shotgun (WGS) entry which is preliminary data.</text>
</comment>
<reference evidence="1" key="1">
    <citation type="submission" date="2015-09" db="EMBL/GenBank/DDBJ databases">
        <title>Draft Genome Sequences of Two Novel Amoeba-resistant Intranuclear Bacteria, Candidatus Berkiella cookevillensis and Candidatus Berkiella aquae.</title>
        <authorList>
            <person name="Mehari Y.T."/>
            <person name="Arivett B.A."/>
            <person name="Farone A.L."/>
            <person name="Gunderson J.H."/>
            <person name="Farone M.B."/>
        </authorList>
    </citation>
    <scope>NUCLEOTIDE SEQUENCE [LARGE SCALE GENOMIC DNA]</scope>
    <source>
        <strain evidence="1">HT99</strain>
    </source>
</reference>
<dbReference type="STRING" id="295108.HT99x_02999"/>
<sequence length="75" mass="8284">MKTLNYTQLNFVAGGICEEFYEANVPLDYLPIVAAHLKLLNKHQFDPNAMLQALREAGLDTSLVSVNVGVLCYPS</sequence>
<keyword evidence="3" id="KW-1185">Reference proteome</keyword>
<protein>
    <submittedName>
        <fullName evidence="1">Uncharacterized protein</fullName>
    </submittedName>
</protein>
<organism evidence="1">
    <name type="scientific">Candidatus Berkiella aquae</name>
    <dbReference type="NCBI Taxonomy" id="295108"/>
    <lineage>
        <taxon>Bacteria</taxon>
        <taxon>Pseudomonadati</taxon>
        <taxon>Pseudomonadota</taxon>
        <taxon>Gammaproteobacteria</taxon>
        <taxon>Candidatus Berkiellales</taxon>
        <taxon>Candidatus Berkiellaceae</taxon>
        <taxon>Candidatus Berkiella</taxon>
    </lineage>
</organism>
<dbReference type="Proteomes" id="UP000051497">
    <property type="component" value="Unassembled WGS sequence"/>
</dbReference>